<protein>
    <recommendedName>
        <fullName evidence="4">MD-2-related lipid-recognition domain-containing protein</fullName>
    </recommendedName>
</protein>
<reference evidence="2" key="1">
    <citation type="journal article" date="2020" name="Fungal Divers.">
        <title>Resolving the Mortierellaceae phylogeny through synthesis of multi-gene phylogenetics and phylogenomics.</title>
        <authorList>
            <person name="Vandepol N."/>
            <person name="Liber J."/>
            <person name="Desiro A."/>
            <person name="Na H."/>
            <person name="Kennedy M."/>
            <person name="Barry K."/>
            <person name="Grigoriev I.V."/>
            <person name="Miller A.N."/>
            <person name="O'Donnell K."/>
            <person name="Stajich J.E."/>
            <person name="Bonito G."/>
        </authorList>
    </citation>
    <scope>NUCLEOTIDE SEQUENCE</scope>
    <source>
        <strain evidence="2">NVP60</strain>
    </source>
</reference>
<evidence type="ECO:0000256" key="1">
    <source>
        <dbReference type="SAM" id="SignalP"/>
    </source>
</evidence>
<comment type="caution">
    <text evidence="2">The sequence shown here is derived from an EMBL/GenBank/DDBJ whole genome shotgun (WGS) entry which is preliminary data.</text>
</comment>
<evidence type="ECO:0000313" key="2">
    <source>
        <dbReference type="EMBL" id="KAG0294444.1"/>
    </source>
</evidence>
<sequence>MTFTATLIAITTVALSMVSAQTEPYRNLTNPFTTPTQYGTFSVTLSPSTPCINQAFCLNLTGCLSTPIIQGAKYSITGRWLGRLVYTDNSDLCEILAAVGTPCPIPAGTTNLTICRPLKPNTPPNMPIYWQFVATNGDGGLITAQA</sequence>
<evidence type="ECO:0000313" key="3">
    <source>
        <dbReference type="Proteomes" id="UP000823405"/>
    </source>
</evidence>
<feature type="non-terminal residue" evidence="2">
    <location>
        <position position="1"/>
    </location>
</feature>
<keyword evidence="1" id="KW-0732">Signal</keyword>
<evidence type="ECO:0008006" key="4">
    <source>
        <dbReference type="Google" id="ProtNLM"/>
    </source>
</evidence>
<gene>
    <name evidence="2" type="ORF">BGZ97_005087</name>
</gene>
<proteinExistence type="predicted"/>
<dbReference type="Proteomes" id="UP000823405">
    <property type="component" value="Unassembled WGS sequence"/>
</dbReference>
<dbReference type="OrthoDB" id="6409159at2759"/>
<feature type="signal peptide" evidence="1">
    <location>
        <begin position="1"/>
        <end position="20"/>
    </location>
</feature>
<dbReference type="SUPFAM" id="SSF81296">
    <property type="entry name" value="E set domains"/>
    <property type="match status" value="1"/>
</dbReference>
<keyword evidence="3" id="KW-1185">Reference proteome</keyword>
<name>A0A9P6UGM8_9FUNG</name>
<dbReference type="InterPro" id="IPR014756">
    <property type="entry name" value="Ig_E-set"/>
</dbReference>
<dbReference type="EMBL" id="JAAAIN010002326">
    <property type="protein sequence ID" value="KAG0294444.1"/>
    <property type="molecule type" value="Genomic_DNA"/>
</dbReference>
<accession>A0A9P6UGM8</accession>
<organism evidence="2 3">
    <name type="scientific">Linnemannia gamsii</name>
    <dbReference type="NCBI Taxonomy" id="64522"/>
    <lineage>
        <taxon>Eukaryota</taxon>
        <taxon>Fungi</taxon>
        <taxon>Fungi incertae sedis</taxon>
        <taxon>Mucoromycota</taxon>
        <taxon>Mortierellomycotina</taxon>
        <taxon>Mortierellomycetes</taxon>
        <taxon>Mortierellales</taxon>
        <taxon>Mortierellaceae</taxon>
        <taxon>Linnemannia</taxon>
    </lineage>
</organism>
<feature type="chain" id="PRO_5040453085" description="MD-2-related lipid-recognition domain-containing protein" evidence="1">
    <location>
        <begin position="21"/>
        <end position="146"/>
    </location>
</feature>
<dbReference type="AlphaFoldDB" id="A0A9P6UGM8"/>